<comment type="caution">
    <text evidence="1">Lacks conserved residue(s) required for the propagation of feature annotation.</text>
</comment>
<dbReference type="EMBL" id="JAHRIM010020675">
    <property type="protein sequence ID" value="MEQ2262655.1"/>
    <property type="molecule type" value="Genomic_DNA"/>
</dbReference>
<name>A0ABV0VZW2_9TELE</name>
<dbReference type="PROSITE" id="PS00022">
    <property type="entry name" value="EGF_1"/>
    <property type="match status" value="1"/>
</dbReference>
<dbReference type="Gene3D" id="2.10.25.10">
    <property type="entry name" value="Laminin"/>
    <property type="match status" value="1"/>
</dbReference>
<dbReference type="PROSITE" id="PS01186">
    <property type="entry name" value="EGF_2"/>
    <property type="match status" value="1"/>
</dbReference>
<reference evidence="5 6" key="1">
    <citation type="submission" date="2021-06" db="EMBL/GenBank/DDBJ databases">
        <authorList>
            <person name="Palmer J.M."/>
        </authorList>
    </citation>
    <scope>NUCLEOTIDE SEQUENCE [LARGE SCALE GENOMIC DNA]</scope>
    <source>
        <strain evidence="5 6">XR_2019</strain>
        <tissue evidence="5">Muscle</tissue>
    </source>
</reference>
<keyword evidence="3" id="KW-1133">Transmembrane helix</keyword>
<dbReference type="Pfam" id="PF23106">
    <property type="entry name" value="EGF_Teneurin"/>
    <property type="match status" value="2"/>
</dbReference>
<dbReference type="Proteomes" id="UP001444071">
    <property type="component" value="Unassembled WGS sequence"/>
</dbReference>
<keyword evidence="1" id="KW-1015">Disulfide bond</keyword>
<keyword evidence="3" id="KW-0472">Membrane</keyword>
<proteinExistence type="predicted"/>
<dbReference type="CDD" id="cd00055">
    <property type="entry name" value="EGF_Lam"/>
    <property type="match status" value="1"/>
</dbReference>
<evidence type="ECO:0000256" key="1">
    <source>
        <dbReference type="PROSITE-ProRule" id="PRU00076"/>
    </source>
</evidence>
<protein>
    <recommendedName>
        <fullName evidence="4">EGF-like domain-containing protein</fullName>
    </recommendedName>
</protein>
<dbReference type="Pfam" id="PF09992">
    <property type="entry name" value="NAGPA"/>
    <property type="match status" value="1"/>
</dbReference>
<evidence type="ECO:0000256" key="2">
    <source>
        <dbReference type="SAM" id="MobiDB-lite"/>
    </source>
</evidence>
<dbReference type="PROSITE" id="PS50026">
    <property type="entry name" value="EGF_3"/>
    <property type="match status" value="1"/>
</dbReference>
<evidence type="ECO:0000313" key="6">
    <source>
        <dbReference type="Proteomes" id="UP001444071"/>
    </source>
</evidence>
<feature type="transmembrane region" description="Helical" evidence="3">
    <location>
        <begin position="604"/>
        <end position="624"/>
    </location>
</feature>
<keyword evidence="3" id="KW-0812">Transmembrane</keyword>
<feature type="domain" description="EGF-like" evidence="4">
    <location>
        <begin position="493"/>
        <end position="528"/>
    </location>
</feature>
<evidence type="ECO:0000256" key="3">
    <source>
        <dbReference type="SAM" id="Phobius"/>
    </source>
</evidence>
<accession>A0ABV0VZW2</accession>
<feature type="disulfide bond" evidence="1">
    <location>
        <begin position="518"/>
        <end position="527"/>
    </location>
</feature>
<dbReference type="InterPro" id="IPR002049">
    <property type="entry name" value="LE_dom"/>
</dbReference>
<dbReference type="SMART" id="SM00181">
    <property type="entry name" value="EGF"/>
    <property type="match status" value="3"/>
</dbReference>
<comment type="caution">
    <text evidence="5">The sequence shown here is derived from an EMBL/GenBank/DDBJ whole genome shotgun (WGS) entry which is preliminary data.</text>
</comment>
<keyword evidence="6" id="KW-1185">Reference proteome</keyword>
<dbReference type="InterPro" id="IPR000742">
    <property type="entry name" value="EGF"/>
</dbReference>
<sequence>MTFTLHSSVIISTDVQRFLYLNKWSWANFSNIKTCSVAAFLQHTKFKCGIYFVKPQEVCSIFFYRDVVLHQNDYVGFNRRASFDRADLRHMAVEWVKCCYLWLLLWLYIWASESRNTRRSLDDDLLQPYTRGHGPTHSHRHVRACQAVIYGNTTHESWPSSSRGGRPVAESNVIVTDVEEGTRWVLGHMTVVHDPLKAMSVLEPGGLDGCRMHHRVSVEDTAKAAGCLYAQNGGFFNTKSGECLGNVVSSGRLVRDSGGVQNAQFGIRSDGTLVFGYLSQEDVLDRSNPFVQLVSGVIWLLRNGEIYINQSLEAECSETQETGSLRYFVDVVSARTAVGHDKEGRLILFQIDGQTKKRGMNLWQVAEFLKKNGVINAINLDGGGSSTFVTDGSLASYPSDHCTSDSRWRCSRDVSTVLCVHQRRCHPANCSEHGECVDGHCHCQRGWQGPACDTLVCQPPACGPHGVCTASGCVCDAGWRGANCSEGCLPGFYGDACTKTCSCFNGGSCDPVSGRCICPPGFQDKTCEKVCPLGFFGASCAQECRCDNLCPCDPQTGSCNATLPGETNSTLHRAGHCLARQMITSWRREEEAHRKQPYLTERSWLIITLVLTSLLLASMIVLLHQACRQSATSRFPERTDYSYVPLRDINGAASCTRETGESGNGSLGLEESDFEEEIWSP</sequence>
<dbReference type="InterPro" id="IPR018711">
    <property type="entry name" value="NAGPA"/>
</dbReference>
<evidence type="ECO:0000313" key="5">
    <source>
        <dbReference type="EMBL" id="MEQ2262655.1"/>
    </source>
</evidence>
<organism evidence="5 6">
    <name type="scientific">Xenotaenia resolanae</name>
    <dbReference type="NCBI Taxonomy" id="208358"/>
    <lineage>
        <taxon>Eukaryota</taxon>
        <taxon>Metazoa</taxon>
        <taxon>Chordata</taxon>
        <taxon>Craniata</taxon>
        <taxon>Vertebrata</taxon>
        <taxon>Euteleostomi</taxon>
        <taxon>Actinopterygii</taxon>
        <taxon>Neopterygii</taxon>
        <taxon>Teleostei</taxon>
        <taxon>Neoteleostei</taxon>
        <taxon>Acanthomorphata</taxon>
        <taxon>Ovalentaria</taxon>
        <taxon>Atherinomorphae</taxon>
        <taxon>Cyprinodontiformes</taxon>
        <taxon>Goodeidae</taxon>
        <taxon>Xenotaenia</taxon>
    </lineage>
</organism>
<gene>
    <name evidence="5" type="ORF">XENORESO_018444</name>
</gene>
<dbReference type="PANTHER" id="PTHR40446:SF2">
    <property type="entry name" value="N-ACETYLGLUCOSAMINE-1-PHOSPHODIESTER ALPHA-N-ACETYLGLUCOSAMINIDASE"/>
    <property type="match status" value="1"/>
</dbReference>
<keyword evidence="1" id="KW-0245">EGF-like domain</keyword>
<dbReference type="Gene3D" id="2.170.300.10">
    <property type="entry name" value="Tie2 ligand-binding domain superfamily"/>
    <property type="match status" value="1"/>
</dbReference>
<feature type="region of interest" description="Disordered" evidence="2">
    <location>
        <begin position="654"/>
        <end position="681"/>
    </location>
</feature>
<dbReference type="SUPFAM" id="SSF57196">
    <property type="entry name" value="EGF/Laminin"/>
    <property type="match status" value="1"/>
</dbReference>
<evidence type="ECO:0000259" key="4">
    <source>
        <dbReference type="PROSITE" id="PS50026"/>
    </source>
</evidence>
<feature type="compositionally biased region" description="Acidic residues" evidence="2">
    <location>
        <begin position="670"/>
        <end position="681"/>
    </location>
</feature>
<dbReference type="SMART" id="SM00180">
    <property type="entry name" value="EGF_Lam"/>
    <property type="match status" value="1"/>
</dbReference>
<dbReference type="PANTHER" id="PTHR40446">
    <property type="entry name" value="N-ACETYLGLUCOSAMINE-1-PHOSPHODIESTER ALPHA-N-ACETYLGLUCOSAMINIDASE"/>
    <property type="match status" value="1"/>
</dbReference>